<evidence type="ECO:0000313" key="1">
    <source>
        <dbReference type="EMBL" id="CAG6670049.1"/>
    </source>
</evidence>
<dbReference type="EMBL" id="HBUF01222545">
    <property type="protein sequence ID" value="CAG6670049.1"/>
    <property type="molecule type" value="Transcribed_RNA"/>
</dbReference>
<sequence length="118" mass="13534">MGKQGGAKGILYTRRNKFGFWGLNEGCGCMSCFIRKQETIRLGTSSILKKTTPYRDLLEFLPKNFPIFTSLFFHSILRNFNEIYSFTKPQVSRFSHHSLIFSILSFSLFPLPPPPPPP</sequence>
<dbReference type="EMBL" id="HBUF01222547">
    <property type="protein sequence ID" value="CAG6670051.1"/>
    <property type="molecule type" value="Transcribed_RNA"/>
</dbReference>
<dbReference type="AlphaFoldDB" id="A0A8D8SM36"/>
<reference evidence="1" key="1">
    <citation type="submission" date="2021-05" db="EMBL/GenBank/DDBJ databases">
        <authorList>
            <person name="Alioto T."/>
            <person name="Alioto T."/>
            <person name="Gomez Garrido J."/>
        </authorList>
    </citation>
    <scope>NUCLEOTIDE SEQUENCE</scope>
</reference>
<accession>A0A8D8SM36</accession>
<organism evidence="1">
    <name type="scientific">Cacopsylla melanoneura</name>
    <dbReference type="NCBI Taxonomy" id="428564"/>
    <lineage>
        <taxon>Eukaryota</taxon>
        <taxon>Metazoa</taxon>
        <taxon>Ecdysozoa</taxon>
        <taxon>Arthropoda</taxon>
        <taxon>Hexapoda</taxon>
        <taxon>Insecta</taxon>
        <taxon>Pterygota</taxon>
        <taxon>Neoptera</taxon>
        <taxon>Paraneoptera</taxon>
        <taxon>Hemiptera</taxon>
        <taxon>Sternorrhyncha</taxon>
        <taxon>Psylloidea</taxon>
        <taxon>Psyllidae</taxon>
        <taxon>Psyllinae</taxon>
        <taxon>Cacopsylla</taxon>
    </lineage>
</organism>
<name>A0A8D8SM36_9HEMI</name>
<dbReference type="EMBL" id="HBUF01222546">
    <property type="protein sequence ID" value="CAG6670050.1"/>
    <property type="molecule type" value="Transcribed_RNA"/>
</dbReference>
<proteinExistence type="predicted"/>
<protein>
    <submittedName>
        <fullName evidence="1">Uncharacterized protein</fullName>
    </submittedName>
</protein>